<keyword evidence="6 9" id="KW-1133">Transmembrane helix</keyword>
<comment type="catalytic activity">
    <reaction evidence="9">
        <text>N-terminal S-1,2-diacyl-sn-glyceryl-L-cysteinyl-[lipoprotein] + a glycerophospholipid = N-acyl-S-1,2-diacyl-sn-glyceryl-L-cysteinyl-[lipoprotein] + a 2-acyl-sn-glycero-3-phospholipid + H(+)</text>
        <dbReference type="Rhea" id="RHEA:48228"/>
        <dbReference type="Rhea" id="RHEA-COMP:14681"/>
        <dbReference type="Rhea" id="RHEA-COMP:14684"/>
        <dbReference type="ChEBI" id="CHEBI:15378"/>
        <dbReference type="ChEBI" id="CHEBI:136912"/>
        <dbReference type="ChEBI" id="CHEBI:140656"/>
        <dbReference type="ChEBI" id="CHEBI:140657"/>
        <dbReference type="ChEBI" id="CHEBI:140660"/>
        <dbReference type="EC" id="2.3.1.269"/>
    </reaction>
</comment>
<reference evidence="11" key="1">
    <citation type="submission" date="2021-01" db="EMBL/GenBank/DDBJ databases">
        <title>Ramlibacter sp. strain AW1 16S ribosomal RNA gene Genome sequencing and assembly.</title>
        <authorList>
            <person name="Kang M."/>
        </authorList>
    </citation>
    <scope>NUCLEOTIDE SEQUENCE</scope>
    <source>
        <strain evidence="11">AW1</strain>
    </source>
</reference>
<dbReference type="RefSeq" id="WP_201683058.1">
    <property type="nucleotide sequence ID" value="NZ_JAEQNA010000001.1"/>
</dbReference>
<dbReference type="PANTHER" id="PTHR38686:SF1">
    <property type="entry name" value="APOLIPOPROTEIN N-ACYLTRANSFERASE"/>
    <property type="match status" value="1"/>
</dbReference>
<feature type="transmembrane region" description="Helical" evidence="9">
    <location>
        <begin position="54"/>
        <end position="74"/>
    </location>
</feature>
<feature type="transmembrane region" description="Helical" evidence="9">
    <location>
        <begin position="12"/>
        <end position="42"/>
    </location>
</feature>
<evidence type="ECO:0000313" key="11">
    <source>
        <dbReference type="EMBL" id="MBL0420066.1"/>
    </source>
</evidence>
<proteinExistence type="inferred from homology"/>
<comment type="subcellular location">
    <subcellularLocation>
        <location evidence="1 9">Cell membrane</location>
        <topology evidence="1 9">Multi-pass membrane protein</topology>
    </subcellularLocation>
</comment>
<dbReference type="Proteomes" id="UP000613011">
    <property type="component" value="Unassembled WGS sequence"/>
</dbReference>
<feature type="domain" description="CN hydrolase" evidence="10">
    <location>
        <begin position="224"/>
        <end position="485"/>
    </location>
</feature>
<feature type="transmembrane region" description="Helical" evidence="9">
    <location>
        <begin position="745"/>
        <end position="772"/>
    </location>
</feature>
<dbReference type="AlphaFoldDB" id="A0A937D6P1"/>
<accession>A0A937D6P1</accession>
<keyword evidence="5 9" id="KW-0812">Transmembrane</keyword>
<evidence type="ECO:0000256" key="4">
    <source>
        <dbReference type="ARBA" id="ARBA00022679"/>
    </source>
</evidence>
<feature type="transmembrane region" description="Helical" evidence="9">
    <location>
        <begin position="708"/>
        <end position="725"/>
    </location>
</feature>
<dbReference type="SUPFAM" id="SSF56317">
    <property type="entry name" value="Carbon-nitrogen hydrolase"/>
    <property type="match status" value="1"/>
</dbReference>
<dbReference type="PANTHER" id="PTHR38686">
    <property type="entry name" value="APOLIPOPROTEIN N-ACYLTRANSFERASE"/>
    <property type="match status" value="1"/>
</dbReference>
<keyword evidence="7 9" id="KW-0472">Membrane</keyword>
<dbReference type="HAMAP" id="MF_01148">
    <property type="entry name" value="Lnt"/>
    <property type="match status" value="1"/>
</dbReference>
<evidence type="ECO:0000256" key="6">
    <source>
        <dbReference type="ARBA" id="ARBA00022989"/>
    </source>
</evidence>
<evidence type="ECO:0000256" key="2">
    <source>
        <dbReference type="ARBA" id="ARBA00010065"/>
    </source>
</evidence>
<evidence type="ECO:0000256" key="8">
    <source>
        <dbReference type="ARBA" id="ARBA00023315"/>
    </source>
</evidence>
<evidence type="ECO:0000256" key="1">
    <source>
        <dbReference type="ARBA" id="ARBA00004651"/>
    </source>
</evidence>
<feature type="transmembrane region" description="Helical" evidence="9">
    <location>
        <begin position="793"/>
        <end position="812"/>
    </location>
</feature>
<dbReference type="CDD" id="cd07571">
    <property type="entry name" value="ALP_N-acyl_transferase"/>
    <property type="match status" value="1"/>
</dbReference>
<dbReference type="InterPro" id="IPR036526">
    <property type="entry name" value="C-N_Hydrolase_sf"/>
</dbReference>
<comment type="similarity">
    <text evidence="2 9">Belongs to the CN hydrolase family. Apolipoprotein N-acyltransferase subfamily.</text>
</comment>
<feature type="transmembrane region" description="Helical" evidence="9">
    <location>
        <begin position="195"/>
        <end position="215"/>
    </location>
</feature>
<organism evidence="11 12">
    <name type="scientific">Ramlibacter aurantiacus</name>
    <dbReference type="NCBI Taxonomy" id="2801330"/>
    <lineage>
        <taxon>Bacteria</taxon>
        <taxon>Pseudomonadati</taxon>
        <taxon>Pseudomonadota</taxon>
        <taxon>Betaproteobacteria</taxon>
        <taxon>Burkholderiales</taxon>
        <taxon>Comamonadaceae</taxon>
        <taxon>Ramlibacter</taxon>
    </lineage>
</organism>
<comment type="caution">
    <text evidence="11">The sequence shown here is derived from an EMBL/GenBank/DDBJ whole genome shotgun (WGS) entry which is preliminary data.</text>
</comment>
<feature type="transmembrane region" description="Helical" evidence="9">
    <location>
        <begin position="161"/>
        <end position="183"/>
    </location>
</feature>
<dbReference type="GO" id="GO:0016410">
    <property type="term" value="F:N-acyltransferase activity"/>
    <property type="evidence" value="ECO:0007669"/>
    <property type="project" value="UniProtKB-UniRule"/>
</dbReference>
<comment type="pathway">
    <text evidence="9">Protein modification; lipoprotein biosynthesis (N-acyl transfer).</text>
</comment>
<dbReference type="Pfam" id="PF00795">
    <property type="entry name" value="CN_hydrolase"/>
    <property type="match status" value="1"/>
</dbReference>
<feature type="transmembrane region" description="Helical" evidence="9">
    <location>
        <begin position="499"/>
        <end position="517"/>
    </location>
</feature>
<evidence type="ECO:0000313" key="12">
    <source>
        <dbReference type="Proteomes" id="UP000613011"/>
    </source>
</evidence>
<keyword evidence="8 9" id="KW-0012">Acyltransferase</keyword>
<name>A0A937D6P1_9BURK</name>
<feature type="transmembrane region" description="Helical" evidence="9">
    <location>
        <begin position="86"/>
        <end position="109"/>
    </location>
</feature>
<evidence type="ECO:0000256" key="3">
    <source>
        <dbReference type="ARBA" id="ARBA00022475"/>
    </source>
</evidence>
<sequence>MGGPRLRDRPWAGIVASALLCALYAHGGAAWLLGFVAFVPWLRTLDTSRSLPRALLGAWALSVGYTAAVLGWFASAISGYLQVGTATGWAVLLLGAPLLQPQFLAFALVRHLVGRRHGAVLRAFAAVAAWIATEAFVPRLLGDTFGIGLYPSRLFRQAADLGGVAGLTAVLLLVNEALACALARRRLGWRALATPLAGAALGPLLLAGHGLSALADPPPTGPLLRVALVQSNIVDYERLRRERGAAAVVHEVLDTHGAMSWDAVERQRADAVLWSETVYPTTFGRPKSEAGAELDREILGMVEAAGVPFVFGTYERDAAGEYNAAAFVAPGAGLVGFYRKSRPFPLTEYVPPWLDGPLLRRWLPWAGTWQPGTGARVLPLRLRGGREVPVLPMICLDDMDTGLAVAGARLGAQAILTLSNDSWFTHAPQGARLHLAAAAFRSIETRLPQFRVTTNGYSAVIHPDGSVLAAAAMGERSLVVGELPVHAAPPTLLLAWGDWLGPAAALFLLLLAAASLLRRWPGPAGAGSTARAHAPVSVPRRVAVLPPAARLAAGLLRGFARLGLLGMAAALLLGDAGWQGRTLATLQTFTLVFLAPELAAWLVLRAYTANAAIEHGVLVLARGRHRLDLRLADIAAAEAWRVPLPRPGTWLRLRSGQRWPFGLALADTRALATALGIPGPPDEPASRLSAYAGTWAAIRRAGRLAHPMARFVGWPMLLAIPAFRLHQHILYGSGLGEYHEAGLQAYVTGFLVWWAAWIVGMVLYAAVLRTLIEAGTFAAAVWQPVAALDVRRWVERIGLLAFYLGPPAWLLLLTA</sequence>
<dbReference type="Gene3D" id="3.60.110.10">
    <property type="entry name" value="Carbon-nitrogen hydrolase"/>
    <property type="match status" value="1"/>
</dbReference>
<comment type="caution">
    <text evidence="9">Lacks conserved residue(s) required for the propagation of feature annotation.</text>
</comment>
<comment type="function">
    <text evidence="9">Catalyzes the phospholipid dependent N-acylation of the N-terminal cysteine of apolipoprotein, the last step in lipoprotein maturation.</text>
</comment>
<dbReference type="InterPro" id="IPR045378">
    <property type="entry name" value="LNT_N"/>
</dbReference>
<dbReference type="EC" id="2.3.1.269" evidence="9"/>
<dbReference type="GO" id="GO:0005886">
    <property type="term" value="C:plasma membrane"/>
    <property type="evidence" value="ECO:0007669"/>
    <property type="project" value="UniProtKB-SubCell"/>
</dbReference>
<evidence type="ECO:0000256" key="9">
    <source>
        <dbReference type="HAMAP-Rule" id="MF_01148"/>
    </source>
</evidence>
<dbReference type="PROSITE" id="PS50263">
    <property type="entry name" value="CN_HYDROLASE"/>
    <property type="match status" value="1"/>
</dbReference>
<evidence type="ECO:0000259" key="10">
    <source>
        <dbReference type="PROSITE" id="PS50263"/>
    </source>
</evidence>
<keyword evidence="3 9" id="KW-1003">Cell membrane</keyword>
<feature type="transmembrane region" description="Helical" evidence="9">
    <location>
        <begin position="559"/>
        <end position="578"/>
    </location>
</feature>
<dbReference type="NCBIfam" id="TIGR00546">
    <property type="entry name" value="lnt"/>
    <property type="match status" value="1"/>
</dbReference>
<gene>
    <name evidence="9 11" type="primary">lnt</name>
    <name evidence="11" type="ORF">JI739_06865</name>
</gene>
<dbReference type="InterPro" id="IPR003010">
    <property type="entry name" value="C-N_Hydrolase"/>
</dbReference>
<dbReference type="EMBL" id="JAEQNA010000001">
    <property type="protein sequence ID" value="MBL0420066.1"/>
    <property type="molecule type" value="Genomic_DNA"/>
</dbReference>
<evidence type="ECO:0000256" key="7">
    <source>
        <dbReference type="ARBA" id="ARBA00023136"/>
    </source>
</evidence>
<protein>
    <recommendedName>
        <fullName evidence="9">Apolipoprotein N-acyltransferase</fullName>
        <shortName evidence="9">ALP N-acyltransferase</shortName>
        <ecNumber evidence="9">2.3.1.269</ecNumber>
    </recommendedName>
</protein>
<dbReference type="InterPro" id="IPR004563">
    <property type="entry name" value="Apolipo_AcylTrfase"/>
</dbReference>
<keyword evidence="4 9" id="KW-0808">Transferase</keyword>
<evidence type="ECO:0000256" key="5">
    <source>
        <dbReference type="ARBA" id="ARBA00022692"/>
    </source>
</evidence>
<dbReference type="Pfam" id="PF20154">
    <property type="entry name" value="LNT_N"/>
    <property type="match status" value="1"/>
</dbReference>
<keyword evidence="12" id="KW-1185">Reference proteome</keyword>
<feature type="transmembrane region" description="Helical" evidence="9">
    <location>
        <begin position="121"/>
        <end position="141"/>
    </location>
</feature>
<dbReference type="GO" id="GO:0042158">
    <property type="term" value="P:lipoprotein biosynthetic process"/>
    <property type="evidence" value="ECO:0007669"/>
    <property type="project" value="UniProtKB-UniRule"/>
</dbReference>